<gene>
    <name evidence="2" type="ORF">OJF2_40570</name>
</gene>
<evidence type="ECO:0000256" key="1">
    <source>
        <dbReference type="SAM" id="MobiDB-lite"/>
    </source>
</evidence>
<dbReference type="KEGG" id="agv:OJF2_40570"/>
<evidence type="ECO:0000313" key="3">
    <source>
        <dbReference type="Proteomes" id="UP000324233"/>
    </source>
</evidence>
<keyword evidence="3" id="KW-1185">Reference proteome</keyword>
<feature type="region of interest" description="Disordered" evidence="1">
    <location>
        <begin position="10"/>
        <end position="34"/>
    </location>
</feature>
<feature type="compositionally biased region" description="Polar residues" evidence="1">
    <location>
        <begin position="14"/>
        <end position="34"/>
    </location>
</feature>
<organism evidence="2 3">
    <name type="scientific">Aquisphaera giovannonii</name>
    <dbReference type="NCBI Taxonomy" id="406548"/>
    <lineage>
        <taxon>Bacteria</taxon>
        <taxon>Pseudomonadati</taxon>
        <taxon>Planctomycetota</taxon>
        <taxon>Planctomycetia</taxon>
        <taxon>Isosphaerales</taxon>
        <taxon>Isosphaeraceae</taxon>
        <taxon>Aquisphaera</taxon>
    </lineage>
</organism>
<dbReference type="EMBL" id="CP042997">
    <property type="protein sequence ID" value="QEH35505.1"/>
    <property type="molecule type" value="Genomic_DNA"/>
</dbReference>
<name>A0A5B9W5W0_9BACT</name>
<sequence>MAYLEEYDVLTPGGVTSASPVISGETRQSPRSRS</sequence>
<proteinExistence type="predicted"/>
<dbReference type="Proteomes" id="UP000324233">
    <property type="component" value="Chromosome"/>
</dbReference>
<protein>
    <submittedName>
        <fullName evidence="2">Uncharacterized protein</fullName>
    </submittedName>
</protein>
<accession>A0A5B9W5W0</accession>
<dbReference type="AlphaFoldDB" id="A0A5B9W5W0"/>
<evidence type="ECO:0000313" key="2">
    <source>
        <dbReference type="EMBL" id="QEH35505.1"/>
    </source>
</evidence>
<reference evidence="2 3" key="1">
    <citation type="submission" date="2019-08" db="EMBL/GenBank/DDBJ databases">
        <title>Deep-cultivation of Planctomycetes and their phenomic and genomic characterization uncovers novel biology.</title>
        <authorList>
            <person name="Wiegand S."/>
            <person name="Jogler M."/>
            <person name="Boedeker C."/>
            <person name="Pinto D."/>
            <person name="Vollmers J."/>
            <person name="Rivas-Marin E."/>
            <person name="Kohn T."/>
            <person name="Peeters S.H."/>
            <person name="Heuer A."/>
            <person name="Rast P."/>
            <person name="Oberbeckmann S."/>
            <person name="Bunk B."/>
            <person name="Jeske O."/>
            <person name="Meyerdierks A."/>
            <person name="Storesund J.E."/>
            <person name="Kallscheuer N."/>
            <person name="Luecker S."/>
            <person name="Lage O.M."/>
            <person name="Pohl T."/>
            <person name="Merkel B.J."/>
            <person name="Hornburger P."/>
            <person name="Mueller R.-W."/>
            <person name="Bruemmer F."/>
            <person name="Labrenz M."/>
            <person name="Spormann A.M."/>
            <person name="Op den Camp H."/>
            <person name="Overmann J."/>
            <person name="Amann R."/>
            <person name="Jetten M.S.M."/>
            <person name="Mascher T."/>
            <person name="Medema M.H."/>
            <person name="Devos D.P."/>
            <person name="Kaster A.-K."/>
            <person name="Ovreas L."/>
            <person name="Rohde M."/>
            <person name="Galperin M.Y."/>
            <person name="Jogler C."/>
        </authorList>
    </citation>
    <scope>NUCLEOTIDE SEQUENCE [LARGE SCALE GENOMIC DNA]</scope>
    <source>
        <strain evidence="2 3">OJF2</strain>
    </source>
</reference>